<organism evidence="1">
    <name type="scientific">Rhizophora mucronata</name>
    <name type="common">Asiatic mangrove</name>
    <dbReference type="NCBI Taxonomy" id="61149"/>
    <lineage>
        <taxon>Eukaryota</taxon>
        <taxon>Viridiplantae</taxon>
        <taxon>Streptophyta</taxon>
        <taxon>Embryophyta</taxon>
        <taxon>Tracheophyta</taxon>
        <taxon>Spermatophyta</taxon>
        <taxon>Magnoliopsida</taxon>
        <taxon>eudicotyledons</taxon>
        <taxon>Gunneridae</taxon>
        <taxon>Pentapetalae</taxon>
        <taxon>rosids</taxon>
        <taxon>fabids</taxon>
        <taxon>Malpighiales</taxon>
        <taxon>Rhizophoraceae</taxon>
        <taxon>Rhizophora</taxon>
    </lineage>
</organism>
<accession>A0A2P2QP51</accession>
<evidence type="ECO:0000313" key="1">
    <source>
        <dbReference type="EMBL" id="MBX68661.1"/>
    </source>
</evidence>
<dbReference type="AlphaFoldDB" id="A0A2P2QP51"/>
<name>A0A2P2QP51_RHIMU</name>
<sequence length="54" mass="5498">MPLGLEEVSNSVLAFGLAFAGLGAAAAEDLAGARRALQPLKTLDDDEVAKDIVS</sequence>
<proteinExistence type="predicted"/>
<protein>
    <submittedName>
        <fullName evidence="1">Uncharacterized protein</fullName>
    </submittedName>
</protein>
<dbReference type="EMBL" id="GGEC01088177">
    <property type="protein sequence ID" value="MBX68661.1"/>
    <property type="molecule type" value="Transcribed_RNA"/>
</dbReference>
<reference evidence="1" key="1">
    <citation type="submission" date="2018-02" db="EMBL/GenBank/DDBJ databases">
        <title>Rhizophora mucronata_Transcriptome.</title>
        <authorList>
            <person name="Meera S.P."/>
            <person name="Sreeshan A."/>
            <person name="Augustine A."/>
        </authorList>
    </citation>
    <scope>NUCLEOTIDE SEQUENCE</scope>
    <source>
        <tissue evidence="1">Leaf</tissue>
    </source>
</reference>